<dbReference type="STRING" id="1314783.A0A165QC51"/>
<organism evidence="2 3">
    <name type="scientific">Daedalea quercina L-15889</name>
    <dbReference type="NCBI Taxonomy" id="1314783"/>
    <lineage>
        <taxon>Eukaryota</taxon>
        <taxon>Fungi</taxon>
        <taxon>Dikarya</taxon>
        <taxon>Basidiomycota</taxon>
        <taxon>Agaricomycotina</taxon>
        <taxon>Agaricomycetes</taxon>
        <taxon>Polyporales</taxon>
        <taxon>Fomitopsis</taxon>
    </lineage>
</organism>
<proteinExistence type="predicted"/>
<reference evidence="2 3" key="1">
    <citation type="journal article" date="2016" name="Mol. Biol. Evol.">
        <title>Comparative Genomics of Early-Diverging Mushroom-Forming Fungi Provides Insights into the Origins of Lignocellulose Decay Capabilities.</title>
        <authorList>
            <person name="Nagy L.G."/>
            <person name="Riley R."/>
            <person name="Tritt A."/>
            <person name="Adam C."/>
            <person name="Daum C."/>
            <person name="Floudas D."/>
            <person name="Sun H."/>
            <person name="Yadav J.S."/>
            <person name="Pangilinan J."/>
            <person name="Larsson K.H."/>
            <person name="Matsuura K."/>
            <person name="Barry K."/>
            <person name="Labutti K."/>
            <person name="Kuo R."/>
            <person name="Ohm R.A."/>
            <person name="Bhattacharya S.S."/>
            <person name="Shirouzu T."/>
            <person name="Yoshinaga Y."/>
            <person name="Martin F.M."/>
            <person name="Grigoriev I.V."/>
            <person name="Hibbett D.S."/>
        </authorList>
    </citation>
    <scope>NUCLEOTIDE SEQUENCE [LARGE SCALE GENOMIC DNA]</scope>
    <source>
        <strain evidence="2 3">L-15889</strain>
    </source>
</reference>
<feature type="compositionally biased region" description="Polar residues" evidence="1">
    <location>
        <begin position="120"/>
        <end position="133"/>
    </location>
</feature>
<dbReference type="EMBL" id="KV429059">
    <property type="protein sequence ID" value="KZT69263.1"/>
    <property type="molecule type" value="Genomic_DNA"/>
</dbReference>
<accession>A0A165QC51</accession>
<feature type="region of interest" description="Disordered" evidence="1">
    <location>
        <begin position="1"/>
        <end position="180"/>
    </location>
</feature>
<name>A0A165QC51_9APHY</name>
<evidence type="ECO:0000313" key="2">
    <source>
        <dbReference type="EMBL" id="KZT69263.1"/>
    </source>
</evidence>
<sequence length="180" mass="18609">MSPARLGGQNQHPQPILQANDFPPLSSAPERRAPAVAGAWTNASSTRSIIMAGAQGSTTPQGNALVHYPNAQQPSATTPRMDDHESGFDRPPPKGNAELFNPKGTPRISAPTRMSPVEMTESSKQNGLTQGDTGSVVALVDKAESVTLEDRSTEIESVPSAAQNGASAAGAEGPENVGES</sequence>
<feature type="compositionally biased region" description="Low complexity" evidence="1">
    <location>
        <begin position="160"/>
        <end position="171"/>
    </location>
</feature>
<evidence type="ECO:0000256" key="1">
    <source>
        <dbReference type="SAM" id="MobiDB-lite"/>
    </source>
</evidence>
<keyword evidence="3" id="KW-1185">Reference proteome</keyword>
<feature type="compositionally biased region" description="Basic and acidic residues" evidence="1">
    <location>
        <begin position="141"/>
        <end position="154"/>
    </location>
</feature>
<dbReference type="OrthoDB" id="278430at2759"/>
<evidence type="ECO:0000313" key="3">
    <source>
        <dbReference type="Proteomes" id="UP000076727"/>
    </source>
</evidence>
<protein>
    <submittedName>
        <fullName evidence="2">Uncharacterized protein</fullName>
    </submittedName>
</protein>
<dbReference type="AlphaFoldDB" id="A0A165QC51"/>
<dbReference type="Proteomes" id="UP000076727">
    <property type="component" value="Unassembled WGS sequence"/>
</dbReference>
<feature type="compositionally biased region" description="Basic and acidic residues" evidence="1">
    <location>
        <begin position="80"/>
        <end position="92"/>
    </location>
</feature>
<gene>
    <name evidence="2" type="ORF">DAEQUDRAFT_765580</name>
</gene>